<dbReference type="eggNOG" id="ENOG5033X4V">
    <property type="taxonomic scope" value="Bacteria"/>
</dbReference>
<evidence type="ECO:0008006" key="3">
    <source>
        <dbReference type="Google" id="ProtNLM"/>
    </source>
</evidence>
<dbReference type="OrthoDB" id="1120659at2"/>
<dbReference type="Proteomes" id="UP000027601">
    <property type="component" value="Unassembled WGS sequence"/>
</dbReference>
<dbReference type="AlphaFoldDB" id="A0A069CZ15"/>
<dbReference type="STRING" id="1121097.GCA_000428125_01117"/>
<sequence length="137" mass="15803">MKETVESIWQEQAITLLAEAQGFMKPLEQHLVRPSRFDNTLLFNLVVMSFEKLFVALLAHYEVEALHHTPLALFKEARGMDKGLTDEMRETARLIASHESICSLDDKGYTTPSNDELIWIIKGLIEMKCYIEYKINT</sequence>
<evidence type="ECO:0000313" key="1">
    <source>
        <dbReference type="EMBL" id="GAK35375.1"/>
    </source>
</evidence>
<name>A0A069CZ15_9BACE</name>
<keyword evidence="2" id="KW-1185">Reference proteome</keyword>
<dbReference type="RefSeq" id="WP_024995552.1">
    <property type="nucleotide sequence ID" value="NZ_BAJS01000002.1"/>
</dbReference>
<gene>
    <name evidence="1" type="ORF">JCM15093_466</name>
</gene>
<dbReference type="EMBL" id="BAJS01000002">
    <property type="protein sequence ID" value="GAK35375.1"/>
    <property type="molecule type" value="Genomic_DNA"/>
</dbReference>
<comment type="caution">
    <text evidence="1">The sequence shown here is derived from an EMBL/GenBank/DDBJ whole genome shotgun (WGS) entry which is preliminary data.</text>
</comment>
<proteinExistence type="predicted"/>
<organism evidence="1 2">
    <name type="scientific">Bacteroides graminisolvens DSM 19988 = JCM 15093</name>
    <dbReference type="NCBI Taxonomy" id="1121097"/>
    <lineage>
        <taxon>Bacteria</taxon>
        <taxon>Pseudomonadati</taxon>
        <taxon>Bacteroidota</taxon>
        <taxon>Bacteroidia</taxon>
        <taxon>Bacteroidales</taxon>
        <taxon>Bacteroidaceae</taxon>
        <taxon>Bacteroides</taxon>
    </lineage>
</organism>
<evidence type="ECO:0000313" key="2">
    <source>
        <dbReference type="Proteomes" id="UP000027601"/>
    </source>
</evidence>
<protein>
    <recommendedName>
        <fullName evidence="3">HEPN domain-containing protein</fullName>
    </recommendedName>
</protein>
<accession>A0A069CZ15</accession>
<reference evidence="1 2" key="1">
    <citation type="journal article" date="2015" name="Microbes Environ.">
        <title>Distribution and evolution of nitrogen fixation genes in the phylum bacteroidetes.</title>
        <authorList>
            <person name="Inoue J."/>
            <person name="Oshima K."/>
            <person name="Suda W."/>
            <person name="Sakamoto M."/>
            <person name="Iino T."/>
            <person name="Noda S."/>
            <person name="Hongoh Y."/>
            <person name="Hattori M."/>
            <person name="Ohkuma M."/>
        </authorList>
    </citation>
    <scope>NUCLEOTIDE SEQUENCE [LARGE SCALE GENOMIC DNA]</scope>
    <source>
        <strain evidence="1 2">JCM 15093</strain>
    </source>
</reference>